<dbReference type="InterPro" id="IPR036291">
    <property type="entry name" value="NAD(P)-bd_dom_sf"/>
</dbReference>
<evidence type="ECO:0000256" key="3">
    <source>
        <dbReference type="ARBA" id="ARBA00023002"/>
    </source>
</evidence>
<name>A0A6A5WSI4_9PLEO</name>
<sequence length="332" mass="35663">MGAALSQAFPPTAALTPANLPSLKHKTYAITGGTSGVGLALAQLLYNAGATVYITARSTESLACTLKTVLDQGPTDGTAGSIDGVIFDLADLVAVKRGGQELLKMAARIDVLFLNAGVSQPPLGSKTVQGYELHMGVNCLGHFLLAHILLPGLITSAQKSKTADPSTAPGSTRIIWTASQMIDLHAPTGGFPRSFLSSPPMSTTAGQILNYTNSKLGNYYLAVYFAALPQVQQHDILSLAMNPGNLRTNMMRHQPFASYMTWPFMYPAVYGAYTALWTGLSEELGMQDQGGYVVPWGRRHPGMRPDLLEAIHKGKAEEFGMWCEEQIKQYLV</sequence>
<dbReference type="OrthoDB" id="191139at2759"/>
<dbReference type="SUPFAM" id="SSF51735">
    <property type="entry name" value="NAD(P)-binding Rossmann-fold domains"/>
    <property type="match status" value="1"/>
</dbReference>
<accession>A0A6A5WSI4</accession>
<keyword evidence="5" id="KW-1185">Reference proteome</keyword>
<proteinExistence type="inferred from homology"/>
<evidence type="ECO:0000313" key="5">
    <source>
        <dbReference type="Proteomes" id="UP000799779"/>
    </source>
</evidence>
<dbReference type="Pfam" id="PF00106">
    <property type="entry name" value="adh_short"/>
    <property type="match status" value="1"/>
</dbReference>
<dbReference type="Proteomes" id="UP000799779">
    <property type="component" value="Unassembled WGS sequence"/>
</dbReference>
<dbReference type="GO" id="GO:0016491">
    <property type="term" value="F:oxidoreductase activity"/>
    <property type="evidence" value="ECO:0007669"/>
    <property type="project" value="UniProtKB-KW"/>
</dbReference>
<keyword evidence="2" id="KW-0521">NADP</keyword>
<dbReference type="PRINTS" id="PR00081">
    <property type="entry name" value="GDHRDH"/>
</dbReference>
<dbReference type="PANTHER" id="PTHR24320">
    <property type="entry name" value="RETINOL DEHYDROGENASE"/>
    <property type="match status" value="1"/>
</dbReference>
<keyword evidence="3" id="KW-0560">Oxidoreductase</keyword>
<dbReference type="Gene3D" id="3.40.50.720">
    <property type="entry name" value="NAD(P)-binding Rossmann-like Domain"/>
    <property type="match status" value="1"/>
</dbReference>
<comment type="similarity">
    <text evidence="1">Belongs to the short-chain dehydrogenases/reductases (SDR) family.</text>
</comment>
<reference evidence="4" key="1">
    <citation type="journal article" date="2020" name="Stud. Mycol.">
        <title>101 Dothideomycetes genomes: a test case for predicting lifestyles and emergence of pathogens.</title>
        <authorList>
            <person name="Haridas S."/>
            <person name="Albert R."/>
            <person name="Binder M."/>
            <person name="Bloem J."/>
            <person name="Labutti K."/>
            <person name="Salamov A."/>
            <person name="Andreopoulos B."/>
            <person name="Baker S."/>
            <person name="Barry K."/>
            <person name="Bills G."/>
            <person name="Bluhm B."/>
            <person name="Cannon C."/>
            <person name="Castanera R."/>
            <person name="Culley D."/>
            <person name="Daum C."/>
            <person name="Ezra D."/>
            <person name="Gonzalez J."/>
            <person name="Henrissat B."/>
            <person name="Kuo A."/>
            <person name="Liang C."/>
            <person name="Lipzen A."/>
            <person name="Lutzoni F."/>
            <person name="Magnuson J."/>
            <person name="Mondo S."/>
            <person name="Nolan M."/>
            <person name="Ohm R."/>
            <person name="Pangilinan J."/>
            <person name="Park H.-J."/>
            <person name="Ramirez L."/>
            <person name="Alfaro M."/>
            <person name="Sun H."/>
            <person name="Tritt A."/>
            <person name="Yoshinaga Y."/>
            <person name="Zwiers L.-H."/>
            <person name="Turgeon B."/>
            <person name="Goodwin S."/>
            <person name="Spatafora J."/>
            <person name="Crous P."/>
            <person name="Grigoriev I."/>
        </authorList>
    </citation>
    <scope>NUCLEOTIDE SEQUENCE</scope>
    <source>
        <strain evidence="4">CBS 123094</strain>
    </source>
</reference>
<evidence type="ECO:0000256" key="2">
    <source>
        <dbReference type="ARBA" id="ARBA00022857"/>
    </source>
</evidence>
<evidence type="ECO:0000313" key="4">
    <source>
        <dbReference type="EMBL" id="KAF2002035.1"/>
    </source>
</evidence>
<dbReference type="PANTHER" id="PTHR24320:SF236">
    <property type="entry name" value="SHORT-CHAIN DEHYDROGENASE-RELATED"/>
    <property type="match status" value="1"/>
</dbReference>
<dbReference type="EMBL" id="ML977579">
    <property type="protein sequence ID" value="KAF2002035.1"/>
    <property type="molecule type" value="Genomic_DNA"/>
</dbReference>
<evidence type="ECO:0000256" key="1">
    <source>
        <dbReference type="ARBA" id="ARBA00006484"/>
    </source>
</evidence>
<organism evidence="4 5">
    <name type="scientific">Amniculicola lignicola CBS 123094</name>
    <dbReference type="NCBI Taxonomy" id="1392246"/>
    <lineage>
        <taxon>Eukaryota</taxon>
        <taxon>Fungi</taxon>
        <taxon>Dikarya</taxon>
        <taxon>Ascomycota</taxon>
        <taxon>Pezizomycotina</taxon>
        <taxon>Dothideomycetes</taxon>
        <taxon>Pleosporomycetidae</taxon>
        <taxon>Pleosporales</taxon>
        <taxon>Amniculicolaceae</taxon>
        <taxon>Amniculicola</taxon>
    </lineage>
</organism>
<gene>
    <name evidence="4" type="ORF">P154DRAFT_521202</name>
</gene>
<dbReference type="InterPro" id="IPR002347">
    <property type="entry name" value="SDR_fam"/>
</dbReference>
<dbReference type="AlphaFoldDB" id="A0A6A5WSI4"/>
<protein>
    <submittedName>
        <fullName evidence="4">NAD(P)-binding protein</fullName>
    </submittedName>
</protein>